<dbReference type="Pfam" id="PF00270">
    <property type="entry name" value="DEAD"/>
    <property type="match status" value="1"/>
</dbReference>
<evidence type="ECO:0000313" key="16">
    <source>
        <dbReference type="Proteomes" id="UP000095256"/>
    </source>
</evidence>
<dbReference type="GO" id="GO:0003677">
    <property type="term" value="F:DNA binding"/>
    <property type="evidence" value="ECO:0007669"/>
    <property type="project" value="UniProtKB-KW"/>
</dbReference>
<evidence type="ECO:0000256" key="9">
    <source>
        <dbReference type="ARBA" id="ARBA00023014"/>
    </source>
</evidence>
<dbReference type="GO" id="GO:0006281">
    <property type="term" value="P:DNA repair"/>
    <property type="evidence" value="ECO:0007669"/>
    <property type="project" value="UniProtKB-KW"/>
</dbReference>
<keyword evidence="9" id="KW-0411">Iron-sulfur</keyword>
<evidence type="ECO:0000256" key="3">
    <source>
        <dbReference type="ARBA" id="ARBA00022741"/>
    </source>
</evidence>
<dbReference type="GO" id="GO:0005524">
    <property type="term" value="F:ATP binding"/>
    <property type="evidence" value="ECO:0007669"/>
    <property type="project" value="UniProtKB-KW"/>
</dbReference>
<dbReference type="InterPro" id="IPR045028">
    <property type="entry name" value="DinG/Rad3-like"/>
</dbReference>
<comment type="caution">
    <text evidence="15">The sequence shown here is derived from an EMBL/GenBank/DDBJ whole genome shotgun (WGS) entry which is preliminary data.</text>
</comment>
<dbReference type="AlphaFoldDB" id="A0A1E5KZN3"/>
<feature type="domain" description="Helicase ATP-binding" evidence="14">
    <location>
        <begin position="182"/>
        <end position="437"/>
    </location>
</feature>
<dbReference type="RefSeq" id="WP_069697743.1">
    <property type="nucleotide sequence ID" value="NZ_JAGGMA010000018.1"/>
</dbReference>
<keyword evidence="12" id="KW-0413">Isomerase</keyword>
<evidence type="ECO:0000256" key="6">
    <source>
        <dbReference type="ARBA" id="ARBA00022806"/>
    </source>
</evidence>
<comment type="similarity">
    <text evidence="13">Belongs to the helicase family. DinG subfamily.</text>
</comment>
<dbReference type="Pfam" id="PF13307">
    <property type="entry name" value="Helicase_C_2"/>
    <property type="match status" value="1"/>
</dbReference>
<dbReference type="InterPro" id="IPR010614">
    <property type="entry name" value="RAD3-like_helicase_DEAD"/>
</dbReference>
<keyword evidence="1" id="KW-0004">4Fe-4S</keyword>
<dbReference type="InterPro" id="IPR042493">
    <property type="entry name" value="XPD_DNA_FeS"/>
</dbReference>
<evidence type="ECO:0000313" key="15">
    <source>
        <dbReference type="EMBL" id="OEH83320.1"/>
    </source>
</evidence>
<protein>
    <submittedName>
        <fullName evidence="15">ATP-dependent helicase</fullName>
    </submittedName>
</protein>
<proteinExistence type="inferred from homology"/>
<dbReference type="Gene3D" id="1.10.30.20">
    <property type="entry name" value="Bacterial XPD DNA helicase, FeS cluster domain"/>
    <property type="match status" value="1"/>
</dbReference>
<keyword evidence="8" id="KW-0408">Iron</keyword>
<accession>A0A1E5KZN3</accession>
<keyword evidence="3" id="KW-0547">Nucleotide-binding</keyword>
<dbReference type="InterPro" id="IPR011604">
    <property type="entry name" value="PDDEXK-like_dom_sf"/>
</dbReference>
<gene>
    <name evidence="15" type="ORF">BCR26_10350</name>
</gene>
<evidence type="ECO:0000256" key="2">
    <source>
        <dbReference type="ARBA" id="ARBA00022723"/>
    </source>
</evidence>
<dbReference type="EMBL" id="MIEK01000009">
    <property type="protein sequence ID" value="OEH83320.1"/>
    <property type="molecule type" value="Genomic_DNA"/>
</dbReference>
<evidence type="ECO:0000259" key="14">
    <source>
        <dbReference type="PROSITE" id="PS51193"/>
    </source>
</evidence>
<dbReference type="OrthoDB" id="9765586at2"/>
<dbReference type="InterPro" id="IPR006555">
    <property type="entry name" value="ATP-dep_Helicase_C"/>
</dbReference>
<evidence type="ECO:0000256" key="10">
    <source>
        <dbReference type="ARBA" id="ARBA00023125"/>
    </source>
</evidence>
<dbReference type="InterPro" id="IPR014013">
    <property type="entry name" value="Helic_SF1/SF2_ATP-bd_DinG/Rad3"/>
</dbReference>
<dbReference type="STRING" id="762845.BCR26_10350"/>
<reference evidence="15 16" key="1">
    <citation type="submission" date="2016-09" db="EMBL/GenBank/DDBJ databases">
        <authorList>
            <person name="Capua I."/>
            <person name="De Benedictis P."/>
            <person name="Joannis T."/>
            <person name="Lombin L.H."/>
            <person name="Cattoli G."/>
        </authorList>
    </citation>
    <scope>NUCLEOTIDE SEQUENCE [LARGE SCALE GENOMIC DNA]</scope>
    <source>
        <strain evidence="15 16">LMG 25899</strain>
    </source>
</reference>
<sequence length="799" mass="93569">MERAQKIAIRKLVEFILRKGSIDSRHTSEHTAYEGARIHRKLQQLAGEKYQKEVKLSIQIELSNQTYIIEGRADGIFTNEEQQIVIEEIKTSEPAFSDLLPEQVEMYWYQVMCYGYIYCQDHTLEEIILQLTYYQTTSEEITKTKRVFTKKELAIFFKDLTEKYEQWLIFQENWRRIRNDSLKKLTFPYRNYRKGQRELAVAVYKTIVSDQKLFVEAPTGTGKTISTLFPALKAIGEEQAERIFYLTAKTITRQVAEDAVEAMKQKELQLKSVTLTAKDKICFLSERNCTPEHCPFANGYYNRLNEGLWDLLNNENQLTREIIEIYAKKHTLCPFELSLDVSLWCDLVICDYNYLFDPTVYLRRFFEENQKAKENIFLVDEVHNLVNRSREMYSASLSQNQLLSIKKLLGSKNTSLSRSLAALNSEFETLKTFCEAEQQEFVHQNTSVDAFSNVAYRVMEKLKEWLAENQDFLELNQIVDFYFCLLHYLDISEHYDDHYVTYVNIANHDVLIKQFCIDPSYLLKLKLDKGKASVLFSASLTPLDYYQEILGGGEISLRYRIPSPFPKENQLLLIGNHIRTTFRERENSLDLIVESINKMVQQQRGNYFVFFPSYSYMDLVYERFIEKNPQVKTLIQASQMNEAEREAFLANFKFNPEKTLVGFCVLGGIFSEGIDLKGTRLIGTAIIGVGLPQINHEQELIKEYYDREKRQGFQFAYQIPGMNKVLQAGGRVIRDAEDVGVVLLLDQRFSTADYHYFFPNHWKQAVVSRNGQQIEKSIENFWREKQRQTELNKVVEEDK</sequence>
<keyword evidence="11" id="KW-0234">DNA repair</keyword>
<evidence type="ECO:0000256" key="5">
    <source>
        <dbReference type="ARBA" id="ARBA00022801"/>
    </source>
</evidence>
<keyword evidence="7" id="KW-0067">ATP-binding</keyword>
<dbReference type="PANTHER" id="PTHR11472">
    <property type="entry name" value="DNA REPAIR DEAD HELICASE RAD3/XP-D SUBFAMILY MEMBER"/>
    <property type="match status" value="1"/>
</dbReference>
<dbReference type="InterPro" id="IPR011545">
    <property type="entry name" value="DEAD/DEAH_box_helicase_dom"/>
</dbReference>
<dbReference type="InterPro" id="IPR006554">
    <property type="entry name" value="Helicase-like_DEXD_c2"/>
</dbReference>
<dbReference type="PROSITE" id="PS51193">
    <property type="entry name" value="HELICASE_ATP_BIND_2"/>
    <property type="match status" value="1"/>
</dbReference>
<dbReference type="SMART" id="SM00488">
    <property type="entry name" value="DEXDc2"/>
    <property type="match status" value="1"/>
</dbReference>
<dbReference type="InterPro" id="IPR027417">
    <property type="entry name" value="P-loop_NTPase"/>
</dbReference>
<dbReference type="SMART" id="SM00491">
    <property type="entry name" value="HELICc2"/>
    <property type="match status" value="1"/>
</dbReference>
<dbReference type="GO" id="GO:0003678">
    <property type="term" value="F:DNA helicase activity"/>
    <property type="evidence" value="ECO:0007669"/>
    <property type="project" value="InterPro"/>
</dbReference>
<dbReference type="Gene3D" id="1.10.275.40">
    <property type="match status" value="1"/>
</dbReference>
<evidence type="ECO:0000256" key="7">
    <source>
        <dbReference type="ARBA" id="ARBA00022840"/>
    </source>
</evidence>
<dbReference type="GO" id="GO:0016818">
    <property type="term" value="F:hydrolase activity, acting on acid anhydrides, in phosphorus-containing anhydrides"/>
    <property type="evidence" value="ECO:0007669"/>
    <property type="project" value="InterPro"/>
</dbReference>
<keyword evidence="6 15" id="KW-0347">Helicase</keyword>
<evidence type="ECO:0000256" key="4">
    <source>
        <dbReference type="ARBA" id="ARBA00022763"/>
    </source>
</evidence>
<dbReference type="Proteomes" id="UP000095256">
    <property type="component" value="Unassembled WGS sequence"/>
</dbReference>
<dbReference type="SUPFAM" id="SSF52540">
    <property type="entry name" value="P-loop containing nucleoside triphosphate hydrolases"/>
    <property type="match status" value="2"/>
</dbReference>
<dbReference type="Pfam" id="PF06733">
    <property type="entry name" value="DEAD_2"/>
    <property type="match status" value="1"/>
</dbReference>
<evidence type="ECO:0000256" key="12">
    <source>
        <dbReference type="ARBA" id="ARBA00023235"/>
    </source>
</evidence>
<dbReference type="Gene3D" id="3.40.50.300">
    <property type="entry name" value="P-loop containing nucleotide triphosphate hydrolases"/>
    <property type="match status" value="2"/>
</dbReference>
<keyword evidence="10" id="KW-0238">DNA-binding</keyword>
<evidence type="ECO:0000256" key="8">
    <source>
        <dbReference type="ARBA" id="ARBA00023004"/>
    </source>
</evidence>
<dbReference type="GO" id="GO:0051539">
    <property type="term" value="F:4 iron, 4 sulfur cluster binding"/>
    <property type="evidence" value="ECO:0007669"/>
    <property type="project" value="UniProtKB-KW"/>
</dbReference>
<keyword evidence="5" id="KW-0378">Hydrolase</keyword>
<keyword evidence="4" id="KW-0227">DNA damage</keyword>
<dbReference type="Gene3D" id="3.90.320.10">
    <property type="match status" value="1"/>
</dbReference>
<dbReference type="GO" id="GO:0046872">
    <property type="term" value="F:metal ion binding"/>
    <property type="evidence" value="ECO:0007669"/>
    <property type="project" value="UniProtKB-KW"/>
</dbReference>
<evidence type="ECO:0000256" key="13">
    <source>
        <dbReference type="ARBA" id="ARBA00038058"/>
    </source>
</evidence>
<dbReference type="PANTHER" id="PTHR11472:SF34">
    <property type="entry name" value="REGULATOR OF TELOMERE ELONGATION HELICASE 1"/>
    <property type="match status" value="1"/>
</dbReference>
<keyword evidence="2" id="KW-0479">Metal-binding</keyword>
<evidence type="ECO:0000256" key="1">
    <source>
        <dbReference type="ARBA" id="ARBA00022485"/>
    </source>
</evidence>
<evidence type="ECO:0000256" key="11">
    <source>
        <dbReference type="ARBA" id="ARBA00023204"/>
    </source>
</evidence>
<keyword evidence="16" id="KW-1185">Reference proteome</keyword>
<organism evidence="15 16">
    <name type="scientific">Enterococcus rivorum</name>
    <dbReference type="NCBI Taxonomy" id="762845"/>
    <lineage>
        <taxon>Bacteria</taxon>
        <taxon>Bacillati</taxon>
        <taxon>Bacillota</taxon>
        <taxon>Bacilli</taxon>
        <taxon>Lactobacillales</taxon>
        <taxon>Enterococcaceae</taxon>
        <taxon>Enterococcus</taxon>
    </lineage>
</organism>
<name>A0A1E5KZN3_9ENTE</name>